<dbReference type="InterPro" id="IPR036291">
    <property type="entry name" value="NAD(P)-bd_dom_sf"/>
</dbReference>
<organism evidence="1 2">
    <name type="scientific">Serendipita indica (strain DSM 11827)</name>
    <name type="common">Root endophyte fungus</name>
    <name type="synonym">Piriformospora indica</name>
    <dbReference type="NCBI Taxonomy" id="1109443"/>
    <lineage>
        <taxon>Eukaryota</taxon>
        <taxon>Fungi</taxon>
        <taxon>Dikarya</taxon>
        <taxon>Basidiomycota</taxon>
        <taxon>Agaricomycotina</taxon>
        <taxon>Agaricomycetes</taxon>
        <taxon>Sebacinales</taxon>
        <taxon>Serendipitaceae</taxon>
        <taxon>Serendipita</taxon>
    </lineage>
</organism>
<comment type="caution">
    <text evidence="1">The sequence shown here is derived from an EMBL/GenBank/DDBJ whole genome shotgun (WGS) entry which is preliminary data.</text>
</comment>
<dbReference type="STRING" id="1109443.G4T5F6"/>
<name>G4T5F6_SERID</name>
<dbReference type="PANTHER" id="PTHR43431">
    <property type="entry name" value="OXIDOREDUCTASE, SHORT CHAIN DEHYDROGENASE/REDUCTASE FAMILY (AFU_ORTHOLOGUE AFUA_5G14000)"/>
    <property type="match status" value="1"/>
</dbReference>
<sequence length="239" mass="25046">MSARKALAIIAGAGPGTGASLARSFASKGYCVALLARSPDPLTRLQNEITASYGDQSARAFPTDLSSSTALHETFNSIRSVFPDSPIRVAIYNANTKWTVKPFLELQEEEYLGVVDAHIRGAFGFAKHAVQEMLKNDAEGEGMGQKGTLIFTGATAATRGSAKFAALASASFAVRAFSQSLARELQPQGIHVAHVVVDGVIDTERARSIVGGNSSAATGERLDPNEIAKAGSIAPRGKL</sequence>
<dbReference type="Proteomes" id="UP000007148">
    <property type="component" value="Unassembled WGS sequence"/>
</dbReference>
<reference evidence="1 2" key="1">
    <citation type="journal article" date="2011" name="PLoS Pathog.">
        <title>Endophytic Life Strategies Decoded by Genome and Transcriptome Analyses of the Mutualistic Root Symbiont Piriformospora indica.</title>
        <authorList>
            <person name="Zuccaro A."/>
            <person name="Lahrmann U."/>
            <person name="Guldener U."/>
            <person name="Langen G."/>
            <person name="Pfiffi S."/>
            <person name="Biedenkopf D."/>
            <person name="Wong P."/>
            <person name="Samans B."/>
            <person name="Grimm C."/>
            <person name="Basiewicz M."/>
            <person name="Murat C."/>
            <person name="Martin F."/>
            <person name="Kogel K.H."/>
        </authorList>
    </citation>
    <scope>NUCLEOTIDE SEQUENCE [LARGE SCALE GENOMIC DNA]</scope>
    <source>
        <strain evidence="1 2">DSM 11827</strain>
    </source>
</reference>
<dbReference type="OMA" id="FAGAKHG"/>
<dbReference type="InterPro" id="IPR002347">
    <property type="entry name" value="SDR_fam"/>
</dbReference>
<dbReference type="EMBL" id="CAFZ01000003">
    <property type="protein sequence ID" value="CCA66558.1"/>
    <property type="molecule type" value="Genomic_DNA"/>
</dbReference>
<accession>G4T5F6</accession>
<dbReference type="eggNOG" id="KOG1014">
    <property type="taxonomic scope" value="Eukaryota"/>
</dbReference>
<dbReference type="PANTHER" id="PTHR43431:SF7">
    <property type="entry name" value="OXIDOREDUCTASE, SHORT CHAIN DEHYDROGENASE_REDUCTASE FAMILY (AFU_ORTHOLOGUE AFUA_5G14000)"/>
    <property type="match status" value="1"/>
</dbReference>
<evidence type="ECO:0000313" key="1">
    <source>
        <dbReference type="EMBL" id="CCA66558.1"/>
    </source>
</evidence>
<dbReference type="AlphaFoldDB" id="G4T5F6"/>
<proteinExistence type="predicted"/>
<keyword evidence="2" id="KW-1185">Reference proteome</keyword>
<dbReference type="OrthoDB" id="5399006at2759"/>
<evidence type="ECO:0000313" key="2">
    <source>
        <dbReference type="Proteomes" id="UP000007148"/>
    </source>
</evidence>
<dbReference type="Gene3D" id="3.40.50.720">
    <property type="entry name" value="NAD(P)-binding Rossmann-like Domain"/>
    <property type="match status" value="1"/>
</dbReference>
<dbReference type="PRINTS" id="PR00081">
    <property type="entry name" value="GDHRDH"/>
</dbReference>
<gene>
    <name evidence="1" type="ORF">PIIN_00242</name>
</gene>
<dbReference type="InParanoid" id="G4T5F6"/>
<protein>
    <submittedName>
        <fullName evidence="1">Related to Pc21g03090 protein-Penicillium chrysogenum</fullName>
    </submittedName>
</protein>
<dbReference type="SUPFAM" id="SSF51735">
    <property type="entry name" value="NAD(P)-binding Rossmann-fold domains"/>
    <property type="match status" value="1"/>
</dbReference>
<dbReference type="Pfam" id="PF00106">
    <property type="entry name" value="adh_short"/>
    <property type="match status" value="1"/>
</dbReference>
<dbReference type="HOGENOM" id="CLU_010194_17_0_1"/>